<evidence type="ECO:0000313" key="2">
    <source>
        <dbReference type="Proteomes" id="UP001198374"/>
    </source>
</evidence>
<reference evidence="2" key="1">
    <citation type="submission" date="2023-07" db="EMBL/GenBank/DDBJ databases">
        <title>FDA dAtabase for Regulatory Grade micrObial Sequences (FDA-ARGOS): Supporting development and validation of Infectious Disease Dx tests.</title>
        <authorList>
            <person name="Sproer C."/>
            <person name="Gronow S."/>
            <person name="Severitt S."/>
            <person name="Schroder I."/>
            <person name="Tallon L."/>
            <person name="Sadzewicz L."/>
            <person name="Zhao X."/>
            <person name="Boylan J."/>
            <person name="Ott S."/>
            <person name="Bowen H."/>
            <person name="Vavikolanu K."/>
            <person name="Hazen T."/>
            <person name="Aluvathingal J."/>
            <person name="Nadendla S."/>
            <person name="Lowell S."/>
            <person name="Myers T."/>
            <person name="Yan Y."/>
        </authorList>
    </citation>
    <scope>NUCLEOTIDE SEQUENCE [LARGE SCALE GENOMIC DNA]</scope>
    <source>
        <strain evidence="2">FDAARGOS_1538</strain>
    </source>
</reference>
<name>A0ABS7YYN4_9FIRM</name>
<comment type="caution">
    <text evidence="1">The sequence shown here is derived from an EMBL/GenBank/DDBJ whole genome shotgun (WGS) entry which is preliminary data.</text>
</comment>
<keyword evidence="2" id="KW-1185">Reference proteome</keyword>
<dbReference type="RefSeq" id="WP_209773625.1">
    <property type="nucleotide sequence ID" value="NZ_JAGGLO010000004.1"/>
</dbReference>
<gene>
    <name evidence="1" type="ORF">LDJ82_04070</name>
</gene>
<evidence type="ECO:0000313" key="1">
    <source>
        <dbReference type="EMBL" id="MCA2096088.1"/>
    </source>
</evidence>
<sequence length="118" mass="13284">MLMLSIEDKNIFGDLVFQVDSKLYEVMTEIAAGNFEAGQITLKINVSGANKELEIPRSADDFEIKLFKRPIIDYKVESTLKKTDSTSNFAITEDLAMDIENDKLRISKVDDGQISLFS</sequence>
<accession>A0ABS7YYN4</accession>
<proteinExistence type="predicted"/>
<dbReference type="Proteomes" id="UP001198374">
    <property type="component" value="Unassembled WGS sequence"/>
</dbReference>
<protein>
    <submittedName>
        <fullName evidence="1">Uncharacterized protein</fullName>
    </submittedName>
</protein>
<organism evidence="1 2">
    <name type="scientific">Anaerococcus degeneri</name>
    <dbReference type="NCBI Taxonomy" id="361500"/>
    <lineage>
        <taxon>Bacteria</taxon>
        <taxon>Bacillati</taxon>
        <taxon>Bacillota</taxon>
        <taxon>Tissierellia</taxon>
        <taxon>Tissierellales</taxon>
        <taxon>Peptoniphilaceae</taxon>
        <taxon>Anaerococcus</taxon>
    </lineage>
</organism>
<dbReference type="EMBL" id="JAIWIY010000001">
    <property type="protein sequence ID" value="MCA2096088.1"/>
    <property type="molecule type" value="Genomic_DNA"/>
</dbReference>